<reference evidence="3" key="1">
    <citation type="journal article" date="2019" name="Int. J. Syst. Evol. Microbiol.">
        <title>The Global Catalogue of Microorganisms (GCM) 10K type strain sequencing project: providing services to taxonomists for standard genome sequencing and annotation.</title>
        <authorList>
            <consortium name="The Broad Institute Genomics Platform"/>
            <consortium name="The Broad Institute Genome Sequencing Center for Infectious Disease"/>
            <person name="Wu L."/>
            <person name="Ma J."/>
        </authorList>
    </citation>
    <scope>NUCLEOTIDE SEQUENCE [LARGE SCALE GENOMIC DNA]</scope>
    <source>
        <strain evidence="3">CGMCC 1.15790</strain>
    </source>
</reference>
<keyword evidence="3" id="KW-1185">Reference proteome</keyword>
<dbReference type="Gene3D" id="2.20.25.110">
    <property type="entry name" value="S-adenosyl-L-methionine-dependent methyltransferases"/>
    <property type="match status" value="1"/>
</dbReference>
<comment type="caution">
    <text evidence="2">The sequence shown here is derived from an EMBL/GenBank/DDBJ whole genome shotgun (WGS) entry which is preliminary data.</text>
</comment>
<dbReference type="EC" id="2.1.1.222" evidence="2"/>
<evidence type="ECO:0000259" key="1">
    <source>
        <dbReference type="Pfam" id="PF13847"/>
    </source>
</evidence>
<name>A0ABW0U9K5_9BACI</name>
<dbReference type="GO" id="GO:0061542">
    <property type="term" value="F:3-demethylubiquinol 3-O-methyltransferase activity"/>
    <property type="evidence" value="ECO:0007669"/>
    <property type="project" value="UniProtKB-EC"/>
</dbReference>
<keyword evidence="2" id="KW-0489">Methyltransferase</keyword>
<proteinExistence type="predicted"/>
<gene>
    <name evidence="2" type="ORF">ACFPTR_08905</name>
</gene>
<protein>
    <submittedName>
        <fullName evidence="2">Class I SAM-dependent methyltransferase</fullName>
        <ecNumber evidence="2">2.1.1.222</ecNumber>
        <ecNumber evidence="2">2.1.1.64</ecNumber>
    </submittedName>
</protein>
<dbReference type="Proteomes" id="UP001596143">
    <property type="component" value="Unassembled WGS sequence"/>
</dbReference>
<dbReference type="CDD" id="cd02440">
    <property type="entry name" value="AdoMet_MTases"/>
    <property type="match status" value="1"/>
</dbReference>
<dbReference type="InterPro" id="IPR029063">
    <property type="entry name" value="SAM-dependent_MTases_sf"/>
</dbReference>
<dbReference type="GO" id="GO:0032259">
    <property type="term" value="P:methylation"/>
    <property type="evidence" value="ECO:0007669"/>
    <property type="project" value="UniProtKB-KW"/>
</dbReference>
<dbReference type="GO" id="GO:0102208">
    <property type="term" value="F:2-polyprenyl-6-hydroxyphenol methylase activity"/>
    <property type="evidence" value="ECO:0007669"/>
    <property type="project" value="UniProtKB-EC"/>
</dbReference>
<organism evidence="2 3">
    <name type="scientific">Aliibacillus thermotolerans</name>
    <dbReference type="NCBI Taxonomy" id="1834418"/>
    <lineage>
        <taxon>Bacteria</taxon>
        <taxon>Bacillati</taxon>
        <taxon>Bacillota</taxon>
        <taxon>Bacilli</taxon>
        <taxon>Bacillales</taxon>
        <taxon>Bacillaceae</taxon>
        <taxon>Aliibacillus</taxon>
    </lineage>
</organism>
<dbReference type="Pfam" id="PF13847">
    <property type="entry name" value="Methyltransf_31"/>
    <property type="match status" value="1"/>
</dbReference>
<dbReference type="EC" id="2.1.1.64" evidence="2"/>
<dbReference type="PANTHER" id="PTHR43861">
    <property type="entry name" value="TRANS-ACONITATE 2-METHYLTRANSFERASE-RELATED"/>
    <property type="match status" value="1"/>
</dbReference>
<evidence type="ECO:0000313" key="3">
    <source>
        <dbReference type="Proteomes" id="UP001596143"/>
    </source>
</evidence>
<sequence length="247" mass="29080">MNSWFEEHFQEDYLRVYDHRDEGKAANELREIMEYVPLEKGMKVIDLCCGNGRHARWLARKGFYVTGIDLSSALLKKAIELTEGIPVQYQRGDIRNIPLLQEYDGAFNLFTSFGYFTDDAENELVFTKACEALKENGWFVFDYLNPTYVKNTLVPEDNIEKDGLLIKQQREVNSGYVFKKITIREGDSQREYMERVKLYDQQQLIEMLERNHFTLKFVFGDYDCSSYDTNRSPRQIFICQKKENGKS</sequence>
<keyword evidence="2" id="KW-0808">Transferase</keyword>
<dbReference type="InterPro" id="IPR025714">
    <property type="entry name" value="Methyltranfer_dom"/>
</dbReference>
<evidence type="ECO:0000313" key="2">
    <source>
        <dbReference type="EMBL" id="MFC5628990.1"/>
    </source>
</evidence>
<accession>A0ABW0U9K5</accession>
<feature type="domain" description="Methyltransferase" evidence="1">
    <location>
        <begin position="39"/>
        <end position="162"/>
    </location>
</feature>
<dbReference type="EMBL" id="JBHSPF010000045">
    <property type="protein sequence ID" value="MFC5628990.1"/>
    <property type="molecule type" value="Genomic_DNA"/>
</dbReference>
<dbReference type="SUPFAM" id="SSF53335">
    <property type="entry name" value="S-adenosyl-L-methionine-dependent methyltransferases"/>
    <property type="match status" value="1"/>
</dbReference>
<dbReference type="RefSeq" id="WP_270895466.1">
    <property type="nucleotide sequence ID" value="NZ_JBHSPF010000045.1"/>
</dbReference>
<dbReference type="Gene3D" id="3.40.50.150">
    <property type="entry name" value="Vaccinia Virus protein VP39"/>
    <property type="match status" value="1"/>
</dbReference>